<feature type="transmembrane region" description="Helical" evidence="1">
    <location>
        <begin position="174"/>
        <end position="193"/>
    </location>
</feature>
<dbReference type="AlphaFoldDB" id="A0A366FNZ5"/>
<dbReference type="InterPro" id="IPR025570">
    <property type="entry name" value="DUF4337"/>
</dbReference>
<dbReference type="RefSeq" id="WP_113888233.1">
    <property type="nucleotide sequence ID" value="NZ_QNRK01000005.1"/>
</dbReference>
<name>A0A366FNZ5_9HYPH</name>
<gene>
    <name evidence="2" type="ORF">DFR50_10565</name>
</gene>
<protein>
    <submittedName>
        <fullName evidence="2">Uncharacterized protein DUF4337</fullName>
    </submittedName>
</protein>
<keyword evidence="1" id="KW-1133">Transmembrane helix</keyword>
<sequence length="194" mass="21026">MSEDPVETAVEAKEKDRRAALVIALLALLLALSEAGAKRAQHLSTESNIEAVDLFNFYQAKKIRATIAESGAQLLEAEKAAVADPNAREAFDKQIETFHAAVERYEHEPKHPEDSLEKIQERAHEATEARELANHRLERYEFGSGLTQIAIVLASASIITDIAALLWISIGLGAIGAALVGLGFFLPTALPFLG</sequence>
<accession>A0A366FNZ5</accession>
<dbReference type="Proteomes" id="UP000253529">
    <property type="component" value="Unassembled WGS sequence"/>
</dbReference>
<keyword evidence="1" id="KW-0472">Membrane</keyword>
<dbReference type="OrthoDB" id="7992954at2"/>
<organism evidence="2 3">
    <name type="scientific">Roseiarcus fermentans</name>
    <dbReference type="NCBI Taxonomy" id="1473586"/>
    <lineage>
        <taxon>Bacteria</taxon>
        <taxon>Pseudomonadati</taxon>
        <taxon>Pseudomonadota</taxon>
        <taxon>Alphaproteobacteria</taxon>
        <taxon>Hyphomicrobiales</taxon>
        <taxon>Roseiarcaceae</taxon>
        <taxon>Roseiarcus</taxon>
    </lineage>
</organism>
<keyword evidence="3" id="KW-1185">Reference proteome</keyword>
<evidence type="ECO:0000313" key="2">
    <source>
        <dbReference type="EMBL" id="RBP16424.1"/>
    </source>
</evidence>
<feature type="transmembrane region" description="Helical" evidence="1">
    <location>
        <begin position="20"/>
        <end position="37"/>
    </location>
</feature>
<keyword evidence="1" id="KW-0812">Transmembrane</keyword>
<evidence type="ECO:0000313" key="3">
    <source>
        <dbReference type="Proteomes" id="UP000253529"/>
    </source>
</evidence>
<dbReference type="Pfam" id="PF14235">
    <property type="entry name" value="DUF4337"/>
    <property type="match status" value="1"/>
</dbReference>
<proteinExistence type="predicted"/>
<dbReference type="EMBL" id="QNRK01000005">
    <property type="protein sequence ID" value="RBP16424.1"/>
    <property type="molecule type" value="Genomic_DNA"/>
</dbReference>
<comment type="caution">
    <text evidence="2">The sequence shown here is derived from an EMBL/GenBank/DDBJ whole genome shotgun (WGS) entry which is preliminary data.</text>
</comment>
<evidence type="ECO:0000256" key="1">
    <source>
        <dbReference type="SAM" id="Phobius"/>
    </source>
</evidence>
<reference evidence="2 3" key="1">
    <citation type="submission" date="2018-06" db="EMBL/GenBank/DDBJ databases">
        <title>Genomic Encyclopedia of Type Strains, Phase IV (KMG-IV): sequencing the most valuable type-strain genomes for metagenomic binning, comparative biology and taxonomic classification.</title>
        <authorList>
            <person name="Goeker M."/>
        </authorList>
    </citation>
    <scope>NUCLEOTIDE SEQUENCE [LARGE SCALE GENOMIC DNA]</scope>
    <source>
        <strain evidence="2 3">DSM 24875</strain>
    </source>
</reference>